<comment type="cofactor">
    <cofactor evidence="1">
        <name>pyridoxal 5'-phosphate</name>
        <dbReference type="ChEBI" id="CHEBI:597326"/>
    </cofactor>
</comment>
<dbReference type="InterPro" id="IPR015422">
    <property type="entry name" value="PyrdxlP-dep_Trfase_small"/>
</dbReference>
<feature type="domain" description="Aminotransferase class I/classII large" evidence="5">
    <location>
        <begin position="81"/>
        <end position="381"/>
    </location>
</feature>
<dbReference type="PANTHER" id="PTHR42790">
    <property type="entry name" value="AMINOTRANSFERASE"/>
    <property type="match status" value="1"/>
</dbReference>
<comment type="caution">
    <text evidence="6">The sequence shown here is derived from an EMBL/GenBank/DDBJ whole genome shotgun (WGS) entry which is preliminary data.</text>
</comment>
<dbReference type="OrthoDB" id="9802601at2"/>
<dbReference type="Proteomes" id="UP000293142">
    <property type="component" value="Unassembled WGS sequence"/>
</dbReference>
<name>A0A4Q9DI87_9BACL</name>
<gene>
    <name evidence="6" type="ORF">EYB31_32260</name>
</gene>
<dbReference type="InterPro" id="IPR050859">
    <property type="entry name" value="Class-I_PLP-dep_aminotransf"/>
</dbReference>
<dbReference type="GO" id="GO:0008483">
    <property type="term" value="F:transaminase activity"/>
    <property type="evidence" value="ECO:0007669"/>
    <property type="project" value="UniProtKB-KW"/>
</dbReference>
<sequence>MIDTYTYNRYLQQSKTLGGTTSRKQDHVHLSFGFPYSDKFPVQQLAAAAQKATFEQGAQALHYFGGSAVQFLPQWVKGRLARIGIEAPAENIRILAGAVQAIEIAARILINAGDEVWVEDPSFFGAIRIFKLAGAAIRAFEMDRDGLLIEPLRAELEQRRAAGQPMPKFIYVMPNYQNPTGISLSVDRRKALAELAKTYGFYILEDDAYLELNFTGVWRPAIRSFAPDHVIHIGTFSKIIGPGVRLGWAVAPQHLQRYIQQFMGGSETNPYTSQIVAQYLQDNDFEAYLDELLDCYRSHLAGMLEALEREFGNEIIVNKPEGGFFLTIRFSQPIDVVKLSAEAEEQGVSVLNGSAFFMDKEGRDMLRLCYTYCSPEQIGKGIIRLRKAYDIVRKQNG</sequence>
<dbReference type="Pfam" id="PF00155">
    <property type="entry name" value="Aminotran_1_2"/>
    <property type="match status" value="1"/>
</dbReference>
<evidence type="ECO:0000256" key="1">
    <source>
        <dbReference type="ARBA" id="ARBA00001933"/>
    </source>
</evidence>
<dbReference type="InterPro" id="IPR015421">
    <property type="entry name" value="PyrdxlP-dep_Trfase_major"/>
</dbReference>
<dbReference type="CDD" id="cd00609">
    <property type="entry name" value="AAT_like"/>
    <property type="match status" value="1"/>
</dbReference>
<dbReference type="InterPro" id="IPR004839">
    <property type="entry name" value="Aminotransferase_I/II_large"/>
</dbReference>
<keyword evidence="4" id="KW-0663">Pyridoxal phosphate</keyword>
<dbReference type="Gene3D" id="3.40.640.10">
    <property type="entry name" value="Type I PLP-dependent aspartate aminotransferase-like (Major domain)"/>
    <property type="match status" value="1"/>
</dbReference>
<keyword evidence="2 6" id="KW-0032">Aminotransferase</keyword>
<evidence type="ECO:0000256" key="3">
    <source>
        <dbReference type="ARBA" id="ARBA00022679"/>
    </source>
</evidence>
<reference evidence="6 7" key="1">
    <citation type="submission" date="2019-02" db="EMBL/GenBank/DDBJ databases">
        <title>Paenibacillus sp. nov., isolated from surface-sterilized tissue of Thalictrum simplex L.</title>
        <authorList>
            <person name="Tuo L."/>
        </authorList>
    </citation>
    <scope>NUCLEOTIDE SEQUENCE [LARGE SCALE GENOMIC DNA]</scope>
    <source>
        <strain evidence="6 7">N2SHLJ1</strain>
    </source>
</reference>
<dbReference type="GO" id="GO:1901605">
    <property type="term" value="P:alpha-amino acid metabolic process"/>
    <property type="evidence" value="ECO:0007669"/>
    <property type="project" value="TreeGrafter"/>
</dbReference>
<dbReference type="PANTHER" id="PTHR42790:SF19">
    <property type="entry name" value="KYNURENINE_ALPHA-AMINOADIPATE AMINOTRANSFERASE, MITOCHONDRIAL"/>
    <property type="match status" value="1"/>
</dbReference>
<dbReference type="InterPro" id="IPR015424">
    <property type="entry name" value="PyrdxlP-dep_Trfase"/>
</dbReference>
<organism evidence="6 7">
    <name type="scientific">Paenibacillus thalictri</name>
    <dbReference type="NCBI Taxonomy" id="2527873"/>
    <lineage>
        <taxon>Bacteria</taxon>
        <taxon>Bacillati</taxon>
        <taxon>Bacillota</taxon>
        <taxon>Bacilli</taxon>
        <taxon>Bacillales</taxon>
        <taxon>Paenibacillaceae</taxon>
        <taxon>Paenibacillus</taxon>
    </lineage>
</organism>
<keyword evidence="3 6" id="KW-0808">Transferase</keyword>
<evidence type="ECO:0000256" key="4">
    <source>
        <dbReference type="ARBA" id="ARBA00022898"/>
    </source>
</evidence>
<accession>A0A4Q9DI87</accession>
<dbReference type="RefSeq" id="WP_131017630.1">
    <property type="nucleotide sequence ID" value="NZ_SIRE01000029.1"/>
</dbReference>
<dbReference type="SUPFAM" id="SSF53383">
    <property type="entry name" value="PLP-dependent transferases"/>
    <property type="match status" value="1"/>
</dbReference>
<keyword evidence="7" id="KW-1185">Reference proteome</keyword>
<evidence type="ECO:0000313" key="7">
    <source>
        <dbReference type="Proteomes" id="UP000293142"/>
    </source>
</evidence>
<dbReference type="AlphaFoldDB" id="A0A4Q9DI87"/>
<dbReference type="EMBL" id="SIRE01000029">
    <property type="protein sequence ID" value="TBL70913.1"/>
    <property type="molecule type" value="Genomic_DNA"/>
</dbReference>
<proteinExistence type="predicted"/>
<evidence type="ECO:0000256" key="2">
    <source>
        <dbReference type="ARBA" id="ARBA00022576"/>
    </source>
</evidence>
<evidence type="ECO:0000259" key="5">
    <source>
        <dbReference type="Pfam" id="PF00155"/>
    </source>
</evidence>
<protein>
    <submittedName>
        <fullName evidence="6">PLP-dependent aminotransferase family protein</fullName>
    </submittedName>
</protein>
<dbReference type="GO" id="GO:0030170">
    <property type="term" value="F:pyridoxal phosphate binding"/>
    <property type="evidence" value="ECO:0007669"/>
    <property type="project" value="InterPro"/>
</dbReference>
<dbReference type="Gene3D" id="3.90.1150.10">
    <property type="entry name" value="Aspartate Aminotransferase, domain 1"/>
    <property type="match status" value="1"/>
</dbReference>
<evidence type="ECO:0000313" key="6">
    <source>
        <dbReference type="EMBL" id="TBL70913.1"/>
    </source>
</evidence>